<protein>
    <submittedName>
        <fullName evidence="1">Uncharacterized protein</fullName>
    </submittedName>
</protein>
<gene>
    <name evidence="1" type="ORF">H8E19_13890</name>
</gene>
<organism evidence="1 2">
    <name type="scientific">Candidatus Desulfacyla euxinica</name>
    <dbReference type="NCBI Taxonomy" id="2841693"/>
    <lineage>
        <taxon>Bacteria</taxon>
        <taxon>Deltaproteobacteria</taxon>
        <taxon>Candidatus Desulfacyla</taxon>
    </lineage>
</organism>
<comment type="caution">
    <text evidence="1">The sequence shown here is derived from an EMBL/GenBank/DDBJ whole genome shotgun (WGS) entry which is preliminary data.</text>
</comment>
<proteinExistence type="predicted"/>
<accession>A0A8J6T5D3</accession>
<evidence type="ECO:0000313" key="1">
    <source>
        <dbReference type="EMBL" id="MBC8178492.1"/>
    </source>
</evidence>
<name>A0A8J6T5D3_9DELT</name>
<reference evidence="1 2" key="1">
    <citation type="submission" date="2020-08" db="EMBL/GenBank/DDBJ databases">
        <title>Bridging the membrane lipid divide: bacteria of the FCB group superphylum have the potential to synthesize archaeal ether lipids.</title>
        <authorList>
            <person name="Villanueva L."/>
            <person name="Von Meijenfeldt F.A.B."/>
            <person name="Westbye A.B."/>
            <person name="Yadav S."/>
            <person name="Hopmans E.C."/>
            <person name="Dutilh B.E."/>
            <person name="Sinninghe Damste J.S."/>
        </authorList>
    </citation>
    <scope>NUCLEOTIDE SEQUENCE [LARGE SCALE GENOMIC DNA]</scope>
    <source>
        <strain evidence="1">NIOZ-UU27</strain>
    </source>
</reference>
<evidence type="ECO:0000313" key="2">
    <source>
        <dbReference type="Proteomes" id="UP000650524"/>
    </source>
</evidence>
<dbReference type="Proteomes" id="UP000650524">
    <property type="component" value="Unassembled WGS sequence"/>
</dbReference>
<dbReference type="EMBL" id="JACNJD010000283">
    <property type="protein sequence ID" value="MBC8178492.1"/>
    <property type="molecule type" value="Genomic_DNA"/>
</dbReference>
<sequence>MKIANPEIIRKSEQEFIKAIVSNLDWDVIREIFRKEHNLELGEAVKYKDAKINVYDNRIAFSLDFDVKVRLSIQLDREGNYISVEHPEIVDKSPKREDEYLRGEDLSEVDFGNPVDLDSEKQKTFAGEVEEPVEKGELIPDRYEEALKEIGSLDTH</sequence>
<dbReference type="AlphaFoldDB" id="A0A8J6T5D3"/>